<gene>
    <name evidence="1" type="ORF">SAMN05443639_10868</name>
</gene>
<proteinExistence type="predicted"/>
<dbReference type="PROSITE" id="PS51257">
    <property type="entry name" value="PROKAR_LIPOPROTEIN"/>
    <property type="match status" value="1"/>
</dbReference>
<protein>
    <submittedName>
        <fullName evidence="1">Uncharacterized protein</fullName>
    </submittedName>
</protein>
<evidence type="ECO:0000313" key="2">
    <source>
        <dbReference type="Proteomes" id="UP000199181"/>
    </source>
</evidence>
<sequence length="122" mass="13615">MNTRMLGILAGMALMGCGGNERARAVCEGLIDDAFKRYEEALAPCVNASEEAGFLRRYTRNLDRCEDTLGDRCVEDELAQLEQFGECLKAIPQCVPSSPDAFLRATESCQQELEDVRTECQW</sequence>
<evidence type="ECO:0000313" key="1">
    <source>
        <dbReference type="EMBL" id="SEU13736.1"/>
    </source>
</evidence>
<dbReference type="AlphaFoldDB" id="A0A1I0JSL4"/>
<dbReference type="RefSeq" id="WP_143076091.1">
    <property type="nucleotide sequence ID" value="NZ_FOIJ01000008.1"/>
</dbReference>
<keyword evidence="2" id="KW-1185">Reference proteome</keyword>
<name>A0A1I0JSL4_9BACT</name>
<dbReference type="Proteomes" id="UP000199181">
    <property type="component" value="Unassembled WGS sequence"/>
</dbReference>
<organism evidence="1 2">
    <name type="scientific">Stigmatella erecta</name>
    <dbReference type="NCBI Taxonomy" id="83460"/>
    <lineage>
        <taxon>Bacteria</taxon>
        <taxon>Pseudomonadati</taxon>
        <taxon>Myxococcota</taxon>
        <taxon>Myxococcia</taxon>
        <taxon>Myxococcales</taxon>
        <taxon>Cystobacterineae</taxon>
        <taxon>Archangiaceae</taxon>
        <taxon>Stigmatella</taxon>
    </lineage>
</organism>
<reference evidence="2" key="1">
    <citation type="submission" date="2016-10" db="EMBL/GenBank/DDBJ databases">
        <authorList>
            <person name="Varghese N."/>
            <person name="Submissions S."/>
        </authorList>
    </citation>
    <scope>NUCLEOTIDE SEQUENCE [LARGE SCALE GENOMIC DNA]</scope>
    <source>
        <strain evidence="2">DSM 16858</strain>
    </source>
</reference>
<accession>A0A1I0JSL4</accession>
<dbReference type="EMBL" id="FOIJ01000008">
    <property type="protein sequence ID" value="SEU13736.1"/>
    <property type="molecule type" value="Genomic_DNA"/>
</dbReference>